<comment type="caution">
    <text evidence="1">The sequence shown here is derived from an EMBL/GenBank/DDBJ whole genome shotgun (WGS) entry which is preliminary data.</text>
</comment>
<organism evidence="1 2">
    <name type="scientific">Trichonephila clavata</name>
    <name type="common">Joro spider</name>
    <name type="synonym">Nephila clavata</name>
    <dbReference type="NCBI Taxonomy" id="2740835"/>
    <lineage>
        <taxon>Eukaryota</taxon>
        <taxon>Metazoa</taxon>
        <taxon>Ecdysozoa</taxon>
        <taxon>Arthropoda</taxon>
        <taxon>Chelicerata</taxon>
        <taxon>Arachnida</taxon>
        <taxon>Araneae</taxon>
        <taxon>Araneomorphae</taxon>
        <taxon>Entelegynae</taxon>
        <taxon>Araneoidea</taxon>
        <taxon>Nephilidae</taxon>
        <taxon>Trichonephila</taxon>
    </lineage>
</organism>
<accession>A0A8X6I198</accession>
<evidence type="ECO:0000313" key="1">
    <source>
        <dbReference type="EMBL" id="GFR33448.1"/>
    </source>
</evidence>
<dbReference type="EMBL" id="BMAO01019868">
    <property type="protein sequence ID" value="GFR33448.1"/>
    <property type="molecule type" value="Genomic_DNA"/>
</dbReference>
<proteinExistence type="predicted"/>
<keyword evidence="2" id="KW-1185">Reference proteome</keyword>
<evidence type="ECO:0000313" key="2">
    <source>
        <dbReference type="Proteomes" id="UP000887116"/>
    </source>
</evidence>
<name>A0A8X6I198_TRICU</name>
<dbReference type="OrthoDB" id="10071251at2759"/>
<gene>
    <name evidence="1" type="ORF">TNCT_315411</name>
</gene>
<dbReference type="AlphaFoldDB" id="A0A8X6I198"/>
<reference evidence="1" key="1">
    <citation type="submission" date="2020-07" db="EMBL/GenBank/DDBJ databases">
        <title>Multicomponent nature underlies the extraordinary mechanical properties of spider dragline silk.</title>
        <authorList>
            <person name="Kono N."/>
            <person name="Nakamura H."/>
            <person name="Mori M."/>
            <person name="Yoshida Y."/>
            <person name="Ohtoshi R."/>
            <person name="Malay A.D."/>
            <person name="Moran D.A.P."/>
            <person name="Tomita M."/>
            <person name="Numata K."/>
            <person name="Arakawa K."/>
        </authorList>
    </citation>
    <scope>NUCLEOTIDE SEQUENCE</scope>
</reference>
<dbReference type="Proteomes" id="UP000887116">
    <property type="component" value="Unassembled WGS sequence"/>
</dbReference>
<protein>
    <submittedName>
        <fullName evidence="1">Uncharacterized protein</fullName>
    </submittedName>
</protein>
<sequence>MPNIILLKTRLERQLPMYHYFITFCGPEKGLFFPNKPSRDFFLTAETVKSTSLSLKSIDDVHGSYGFPLGVLGVSDGITDNILQEHFQDTASFLVNQTGNTFHSTTSGQTPNSRLRDTLDVITEHLTMPLGTPFPNPLPPLPRPT</sequence>